<gene>
    <name evidence="4" type="ORF">ACI2L5_51155</name>
</gene>
<dbReference type="Proteomes" id="UP001620295">
    <property type="component" value="Unassembled WGS sequence"/>
</dbReference>
<feature type="chain" id="PRO_5046441956" evidence="2">
    <location>
        <begin position="31"/>
        <end position="445"/>
    </location>
</feature>
<feature type="domain" description="Deoxyribonuclease NucA/NucB" evidence="3">
    <location>
        <begin position="376"/>
        <end position="428"/>
    </location>
</feature>
<evidence type="ECO:0000313" key="4">
    <source>
        <dbReference type="EMBL" id="MFK4273155.1"/>
    </source>
</evidence>
<name>A0ABW8M4Q8_9ACTN</name>
<dbReference type="EMBL" id="JBJDQH010000048">
    <property type="protein sequence ID" value="MFK4273155.1"/>
    <property type="molecule type" value="Genomic_DNA"/>
</dbReference>
<keyword evidence="2" id="KW-0732">Signal</keyword>
<sequence length="445" mass="48392">MKRASRLLAAIAALALTAALLALGASPAAAASPKPPASAPGIEYTAKPGDGAQRSSNGKGTAEMPISPDNPAGTEWLNDCLGSSDAQDPDGRVYNRFKWCQEYEFKNRYYKKVDGKPVLKGTNTIKFQAAAIGYNDTRATRVFFRAKTGQVNYDGWNPLEKRTVAPNLKLEITPECVPGANQPTTATCGVGRSPAKMEWAQWSNFPDWVYWDVSSIGGEGQDQVAFHQWRLYMNGASPGYEQSTERGEGPPIGIRCDSADYFTHGVKRYPHACIYTGALPFLTYDGNHPNIRQHIRDAQNAPATDGVTYPKENHPKKVPGKWSPTAGARGAPLHRVVSRGQGGAIALANEEVKKAACGQKGGSNPWGPDYNAATGLPPYNTSVDDCDEYPFSSTYEGASSIEWDFSARNIEKGENRSAGTNLSNFYVDDRILAWPVEDPYWVNVD</sequence>
<reference evidence="4 5" key="1">
    <citation type="submission" date="2024-11" db="EMBL/GenBank/DDBJ databases">
        <title>The Natural Products Discovery Center: Release of the First 8490 Sequenced Strains for Exploring Actinobacteria Biosynthetic Diversity.</title>
        <authorList>
            <person name="Kalkreuter E."/>
            <person name="Kautsar S.A."/>
            <person name="Yang D."/>
            <person name="Bader C.D."/>
            <person name="Teijaro C.N."/>
            <person name="Fluegel L."/>
            <person name="Davis C.M."/>
            <person name="Simpson J.R."/>
            <person name="Lauterbach L."/>
            <person name="Steele A.D."/>
            <person name="Gui C."/>
            <person name="Meng S."/>
            <person name="Li G."/>
            <person name="Viehrig K."/>
            <person name="Ye F."/>
            <person name="Su P."/>
            <person name="Kiefer A.F."/>
            <person name="Nichols A."/>
            <person name="Cepeda A.J."/>
            <person name="Yan W."/>
            <person name="Fan B."/>
            <person name="Jiang Y."/>
            <person name="Adhikari A."/>
            <person name="Zheng C.-J."/>
            <person name="Schuster L."/>
            <person name="Cowan T.M."/>
            <person name="Smanski M.J."/>
            <person name="Chevrette M.G."/>
            <person name="De Carvalho L.P.S."/>
            <person name="Shen B."/>
        </authorList>
    </citation>
    <scope>NUCLEOTIDE SEQUENCE [LARGE SCALE GENOMIC DNA]</scope>
    <source>
        <strain evidence="4 5">NPDC020863</strain>
    </source>
</reference>
<evidence type="ECO:0000256" key="1">
    <source>
        <dbReference type="SAM" id="MobiDB-lite"/>
    </source>
</evidence>
<keyword evidence="5" id="KW-1185">Reference proteome</keyword>
<accession>A0ABW8M4Q8</accession>
<organism evidence="4 5">
    <name type="scientific">Streptomyces milbemycinicus</name>
    <dbReference type="NCBI Taxonomy" id="476552"/>
    <lineage>
        <taxon>Bacteria</taxon>
        <taxon>Bacillati</taxon>
        <taxon>Actinomycetota</taxon>
        <taxon>Actinomycetes</taxon>
        <taxon>Kitasatosporales</taxon>
        <taxon>Streptomycetaceae</taxon>
        <taxon>Streptomyces</taxon>
    </lineage>
</organism>
<dbReference type="InterPro" id="IPR029476">
    <property type="entry name" value="DNase_NucA_NucB"/>
</dbReference>
<dbReference type="Pfam" id="PF14040">
    <property type="entry name" value="DNase_NucA_NucB"/>
    <property type="match status" value="1"/>
</dbReference>
<protein>
    <submittedName>
        <fullName evidence="4">NucA/NucB deoxyribonuclease domain-containing protein</fullName>
    </submittedName>
</protein>
<proteinExistence type="predicted"/>
<evidence type="ECO:0000313" key="5">
    <source>
        <dbReference type="Proteomes" id="UP001620295"/>
    </source>
</evidence>
<dbReference type="RefSeq" id="WP_404749186.1">
    <property type="nucleotide sequence ID" value="NZ_JBJDQH010000048.1"/>
</dbReference>
<comment type="caution">
    <text evidence="4">The sequence shown here is derived from an EMBL/GenBank/DDBJ whole genome shotgun (WGS) entry which is preliminary data.</text>
</comment>
<feature type="signal peptide" evidence="2">
    <location>
        <begin position="1"/>
        <end position="30"/>
    </location>
</feature>
<feature type="region of interest" description="Disordered" evidence="1">
    <location>
        <begin position="307"/>
        <end position="329"/>
    </location>
</feature>
<evidence type="ECO:0000259" key="3">
    <source>
        <dbReference type="Pfam" id="PF14040"/>
    </source>
</evidence>
<evidence type="ECO:0000256" key="2">
    <source>
        <dbReference type="SAM" id="SignalP"/>
    </source>
</evidence>
<feature type="region of interest" description="Disordered" evidence="1">
    <location>
        <begin position="30"/>
        <end position="69"/>
    </location>
</feature>